<evidence type="ECO:0000259" key="2">
    <source>
        <dbReference type="Pfam" id="PF03644"/>
    </source>
</evidence>
<dbReference type="EMBL" id="JAUSXK010000001">
    <property type="protein sequence ID" value="MDQ0643789.1"/>
    <property type="molecule type" value="Genomic_DNA"/>
</dbReference>
<name>A0ABU0P8W5_9MICO</name>
<dbReference type="PANTHER" id="PTHR13246">
    <property type="entry name" value="ENDO BETA N-ACETYLGLUCOSAMINIDASE"/>
    <property type="match status" value="1"/>
</dbReference>
<keyword evidence="1" id="KW-0732">Signal</keyword>
<protein>
    <submittedName>
        <fullName evidence="3">Endo-beta-N-acetylglucosaminidase D</fullName>
    </submittedName>
</protein>
<proteinExistence type="predicted"/>
<gene>
    <name evidence="3" type="ORF">QFZ46_001949</name>
</gene>
<dbReference type="InterPro" id="IPR032979">
    <property type="entry name" value="ENGase"/>
</dbReference>
<dbReference type="Pfam" id="PF03644">
    <property type="entry name" value="Glyco_hydro_85"/>
    <property type="match status" value="1"/>
</dbReference>
<keyword evidence="4" id="KW-1185">Reference proteome</keyword>
<accession>A0ABU0P8W5</accession>
<dbReference type="PANTHER" id="PTHR13246:SF1">
    <property type="entry name" value="CYTOSOLIC ENDO-BETA-N-ACETYLGLUCOSAMINIDASE"/>
    <property type="match status" value="1"/>
</dbReference>
<feature type="domain" description="Cytosolic endo-beta-N-acetylglucosaminidase TIM barrel" evidence="2">
    <location>
        <begin position="119"/>
        <end position="441"/>
    </location>
</feature>
<dbReference type="RefSeq" id="WP_307360880.1">
    <property type="nucleotide sequence ID" value="NZ_JAUSXK010000001.1"/>
</dbReference>
<feature type="chain" id="PRO_5045410766" evidence="1">
    <location>
        <begin position="37"/>
        <end position="896"/>
    </location>
</feature>
<organism evidence="3 4">
    <name type="scientific">Microbacterium murale</name>
    <dbReference type="NCBI Taxonomy" id="1081040"/>
    <lineage>
        <taxon>Bacteria</taxon>
        <taxon>Bacillati</taxon>
        <taxon>Actinomycetota</taxon>
        <taxon>Actinomycetes</taxon>
        <taxon>Micrococcales</taxon>
        <taxon>Microbacteriaceae</taxon>
        <taxon>Microbacterium</taxon>
    </lineage>
</organism>
<dbReference type="InterPro" id="IPR005201">
    <property type="entry name" value="TIM_ENGase"/>
</dbReference>
<sequence>MTANTPPNRARRIRRGALAVTAASVTLTLVATGAQAADTLPWEGDSAIGENQPYQHGYTATDVLDWSPATDQHASMLRAHVPLQERNAPNATTQRNPELPAETQMLTLAGDYGNAFFESHQGTNEFSQYLFNYWQYTDVYAPWHGMASAGVPPELYDPSLEWTQRWFEFGMLNLPNPAYTNAAHANGALSIACIFFSANDRGDQNYRELLVRDEDGGFPVADKLVEMAKYFGYDGYFINQEEIAGVAAVDVPVYKEFLQVLRDGGMYVQWYDSTDDPTGDLNYQNEFNEVNSPWVLDPEKGRVTDSMFLNYWWNADMLSDSRDHALSLGLDPYEAVYAGVEAGGDQFEQEYDLDQILDENGDPKTSIATLGADFVSSDYANKTDDAMQWEVFDRERRWWTGSSSGSTEPEEGWDGISKYIAERSVVDGSTFSTDFNTGHGLANWTEGQLTSEAEWGDINRQDVPPTWQWWVESESATPLTADFDYGPEYVAAERFAYEPVGGYTGGSSLVLSGALDAEATVRLFQTDLDVTDDSNVELTFTKPRTDDSELRVSAIFASAPDEVVQLPVSNSGDATEGWRTEQVSLGDHAGDRIITLGLSVAAGAEPITDYQVNVGALRVLDGEKRATAEPTGLTLDEYLPSSSEAFVSWDLAPYDEVRRYELFLDDQFLVGGYDETMYVKNMPANSGTLRLVAIAPDGTRSEAATARFDPDHAVTGVTATQAGDQLDVSWTAADKGRSAATVTVLSPEGDELASADVKKKDSTVSFPGLPQDGSEYRIKVETKGNNVAATLRGNFADTQIEPYPADAVRFEGDQMFITRPTQSDWHTLTILEDGVPVQFDTTYSQGPRPYIIRGRTTLVAMSPVLASDSSRVTAVLEDYAGNTVETVLREGGAPTE</sequence>
<reference evidence="3 4" key="1">
    <citation type="submission" date="2023-07" db="EMBL/GenBank/DDBJ databases">
        <title>Comparative genomics of wheat-associated soil bacteria to identify genetic determinants of phenazine resistance.</title>
        <authorList>
            <person name="Mouncey N."/>
        </authorList>
    </citation>
    <scope>NUCLEOTIDE SEQUENCE [LARGE SCALE GENOMIC DNA]</scope>
    <source>
        <strain evidence="3 4">W2I7</strain>
    </source>
</reference>
<evidence type="ECO:0000256" key="1">
    <source>
        <dbReference type="SAM" id="SignalP"/>
    </source>
</evidence>
<evidence type="ECO:0000313" key="3">
    <source>
        <dbReference type="EMBL" id="MDQ0643789.1"/>
    </source>
</evidence>
<feature type="signal peptide" evidence="1">
    <location>
        <begin position="1"/>
        <end position="36"/>
    </location>
</feature>
<dbReference type="Proteomes" id="UP001239085">
    <property type="component" value="Unassembled WGS sequence"/>
</dbReference>
<dbReference type="Gene3D" id="2.60.120.260">
    <property type="entry name" value="Galactose-binding domain-like"/>
    <property type="match status" value="1"/>
</dbReference>
<evidence type="ECO:0000313" key="4">
    <source>
        <dbReference type="Proteomes" id="UP001239085"/>
    </source>
</evidence>
<dbReference type="Gene3D" id="3.20.20.80">
    <property type="entry name" value="Glycosidases"/>
    <property type="match status" value="1"/>
</dbReference>
<comment type="caution">
    <text evidence="3">The sequence shown here is derived from an EMBL/GenBank/DDBJ whole genome shotgun (WGS) entry which is preliminary data.</text>
</comment>